<reference evidence="3" key="1">
    <citation type="journal article" date="2019" name="Int. J. Syst. Evol. Microbiol.">
        <title>The Global Catalogue of Microorganisms (GCM) 10K type strain sequencing project: providing services to taxonomists for standard genome sequencing and annotation.</title>
        <authorList>
            <consortium name="The Broad Institute Genomics Platform"/>
            <consortium name="The Broad Institute Genome Sequencing Center for Infectious Disease"/>
            <person name="Wu L."/>
            <person name="Ma J."/>
        </authorList>
    </citation>
    <scope>NUCLEOTIDE SEQUENCE [LARGE SCALE GENOMIC DNA]</scope>
    <source>
        <strain evidence="3">KACC 12602</strain>
    </source>
</reference>
<keyword evidence="1" id="KW-1133">Transmembrane helix</keyword>
<proteinExistence type="predicted"/>
<feature type="transmembrane region" description="Helical" evidence="1">
    <location>
        <begin position="154"/>
        <end position="172"/>
    </location>
</feature>
<protein>
    <submittedName>
        <fullName evidence="2">Uncharacterized protein</fullName>
    </submittedName>
</protein>
<accession>A0ABW0E968</accession>
<feature type="transmembrane region" description="Helical" evidence="1">
    <location>
        <begin position="328"/>
        <end position="351"/>
    </location>
</feature>
<keyword evidence="1" id="KW-0812">Transmembrane</keyword>
<name>A0ABW0E968_9BACT</name>
<dbReference type="EMBL" id="JBHSKT010000002">
    <property type="protein sequence ID" value="MFC5269773.1"/>
    <property type="molecule type" value="Genomic_DNA"/>
</dbReference>
<sequence length="430" mass="49989">MGDVIYYVSTKGNTLKPTWLKIAFLNLLVVALLGLFLRWQFVQPTEGINFKNFLHAHSHVALLGWLFSAFYLAFLPTYLPENHARKKIYSWLFWLAQTSVLGMLISFPIQGYALFSITFSTLHILFSYAFIYRFLKDCKSSELVKTQHKLSFRFIKASLFFLALSSLGPWVMGPIMATGNSFTELYYNAIYFYLHFQYNGWFTFAALGLFFWLLEHYQITFNRQKATVFFKLIFRACLPAYLLSVLWIKPDAWIYIIAGISALMQVIALVLFTRISLSFWPQLFRKLNSWSRALMLLAFTAFSLKILMQAVSAFPYFADLTYKLRHFIIGYLHLVLIGFVSLFLFGWFLQLGWISLRNRMAKIGLVAFLLAFLLTEGLLFLQGIFYWAKLGMIPHYDWWMFGLSVGLPAGLLMLFLNISFQKKLTTQLSS</sequence>
<evidence type="ECO:0000256" key="1">
    <source>
        <dbReference type="SAM" id="Phobius"/>
    </source>
</evidence>
<dbReference type="RefSeq" id="WP_378016153.1">
    <property type="nucleotide sequence ID" value="NZ_JBHSKT010000002.1"/>
</dbReference>
<feature type="transmembrane region" description="Helical" evidence="1">
    <location>
        <begin position="115"/>
        <end position="134"/>
    </location>
</feature>
<comment type="caution">
    <text evidence="2">The sequence shown here is derived from an EMBL/GenBank/DDBJ whole genome shotgun (WGS) entry which is preliminary data.</text>
</comment>
<keyword evidence="3" id="KW-1185">Reference proteome</keyword>
<feature type="transmembrane region" description="Helical" evidence="1">
    <location>
        <begin position="363"/>
        <end position="386"/>
    </location>
</feature>
<organism evidence="2 3">
    <name type="scientific">Adhaeribacter terreus</name>
    <dbReference type="NCBI Taxonomy" id="529703"/>
    <lineage>
        <taxon>Bacteria</taxon>
        <taxon>Pseudomonadati</taxon>
        <taxon>Bacteroidota</taxon>
        <taxon>Cytophagia</taxon>
        <taxon>Cytophagales</taxon>
        <taxon>Hymenobacteraceae</taxon>
        <taxon>Adhaeribacter</taxon>
    </lineage>
</organism>
<feature type="transmembrane region" description="Helical" evidence="1">
    <location>
        <begin position="398"/>
        <end position="420"/>
    </location>
</feature>
<dbReference type="InterPro" id="IPR036927">
    <property type="entry name" value="Cyt_c_oxase-like_su1_sf"/>
</dbReference>
<feature type="transmembrane region" description="Helical" evidence="1">
    <location>
        <begin position="192"/>
        <end position="214"/>
    </location>
</feature>
<feature type="transmembrane region" description="Helical" evidence="1">
    <location>
        <begin position="91"/>
        <end position="109"/>
    </location>
</feature>
<gene>
    <name evidence="2" type="ORF">ACFPIB_04065</name>
</gene>
<evidence type="ECO:0000313" key="3">
    <source>
        <dbReference type="Proteomes" id="UP001596161"/>
    </source>
</evidence>
<feature type="transmembrane region" description="Helical" evidence="1">
    <location>
        <begin position="19"/>
        <end position="39"/>
    </location>
</feature>
<feature type="transmembrane region" description="Helical" evidence="1">
    <location>
        <begin position="226"/>
        <end position="247"/>
    </location>
</feature>
<feature type="transmembrane region" description="Helical" evidence="1">
    <location>
        <begin position="293"/>
        <end position="316"/>
    </location>
</feature>
<feature type="transmembrane region" description="Helical" evidence="1">
    <location>
        <begin position="253"/>
        <end position="272"/>
    </location>
</feature>
<feature type="transmembrane region" description="Helical" evidence="1">
    <location>
        <begin position="59"/>
        <end position="79"/>
    </location>
</feature>
<dbReference type="Proteomes" id="UP001596161">
    <property type="component" value="Unassembled WGS sequence"/>
</dbReference>
<keyword evidence="1" id="KW-0472">Membrane</keyword>
<dbReference type="Gene3D" id="1.20.210.10">
    <property type="entry name" value="Cytochrome c oxidase-like, subunit I domain"/>
    <property type="match status" value="1"/>
</dbReference>
<evidence type="ECO:0000313" key="2">
    <source>
        <dbReference type="EMBL" id="MFC5269773.1"/>
    </source>
</evidence>